<dbReference type="Pfam" id="PF01048">
    <property type="entry name" value="PNP_UDP_1"/>
    <property type="match status" value="1"/>
</dbReference>
<dbReference type="EMBL" id="JBHUCX010000024">
    <property type="protein sequence ID" value="MFD1675059.1"/>
    <property type="molecule type" value="Genomic_DNA"/>
</dbReference>
<evidence type="ECO:0000259" key="1">
    <source>
        <dbReference type="Pfam" id="PF01048"/>
    </source>
</evidence>
<name>A0ABW4JF75_9BACL</name>
<accession>A0ABW4JF75</accession>
<dbReference type="InterPro" id="IPR007344">
    <property type="entry name" value="GrpB/CoaE"/>
</dbReference>
<dbReference type="PANTHER" id="PTHR34822">
    <property type="entry name" value="GRPB DOMAIN PROTEIN (AFU_ORTHOLOGUE AFUA_1G01530)"/>
    <property type="match status" value="1"/>
</dbReference>
<reference evidence="3" key="1">
    <citation type="journal article" date="2019" name="Int. J. Syst. Evol. Microbiol.">
        <title>The Global Catalogue of Microorganisms (GCM) 10K type strain sequencing project: providing services to taxonomists for standard genome sequencing and annotation.</title>
        <authorList>
            <consortium name="The Broad Institute Genomics Platform"/>
            <consortium name="The Broad Institute Genome Sequencing Center for Infectious Disease"/>
            <person name="Wu L."/>
            <person name="Ma J."/>
        </authorList>
    </citation>
    <scope>NUCLEOTIDE SEQUENCE [LARGE SCALE GENOMIC DNA]</scope>
    <source>
        <strain evidence="3">CGMCC 1.12286</strain>
    </source>
</reference>
<dbReference type="Proteomes" id="UP001597079">
    <property type="component" value="Unassembled WGS sequence"/>
</dbReference>
<protein>
    <submittedName>
        <fullName evidence="2">GrpB family protein</fullName>
    </submittedName>
</protein>
<feature type="domain" description="Nucleoside phosphorylase" evidence="1">
    <location>
        <begin position="213"/>
        <end position="404"/>
    </location>
</feature>
<keyword evidence="3" id="KW-1185">Reference proteome</keyword>
<evidence type="ECO:0000313" key="2">
    <source>
        <dbReference type="EMBL" id="MFD1675059.1"/>
    </source>
</evidence>
<sequence>MLGAPRNTVHLQPYHPAWKSMFERDEAQLQNVIGAYVVDIQHVGSTSIVGLDAKPMIDIAIGVATFDHVDEIASELKTLGYLRLRVKLDGKVVFAKDTDMGRTHYLHLEIYNGVHWNAHLLFRDYLRAHPEVVESYLQLKRELAVQFSDDVKSYTDSKKAFVDAILAQAQKERSESDESMQKKVYPILEFDPATHAMINAAEHIRPIDIPESCVVCFFKDVIDKLVRDGHARVLTELGSESGKNLVYEVNYNGQRVALFHPGVGAPSAAAFLEEVIALGCKKFIACGGAGVLDKHIQVGHIVIPNSAVRDEGTSYHYLEPGREVEADANGVRAIEEVLSAHGVPYIVSKTWTTDAFYRSTPKKVELRKSEGCLTVEMECAAFFAVAKFRNVAFAQLLYGGDDLDSEVWDARDWNKQWHVRERLFWLAVASCIALSAGEKV</sequence>
<dbReference type="Gene3D" id="3.30.460.10">
    <property type="entry name" value="Beta Polymerase, domain 2"/>
    <property type="match status" value="1"/>
</dbReference>
<proteinExistence type="predicted"/>
<dbReference type="InterPro" id="IPR043519">
    <property type="entry name" value="NT_sf"/>
</dbReference>
<evidence type="ECO:0000313" key="3">
    <source>
        <dbReference type="Proteomes" id="UP001597079"/>
    </source>
</evidence>
<gene>
    <name evidence="2" type="ORF">ACFSB2_10165</name>
</gene>
<dbReference type="InterPro" id="IPR035994">
    <property type="entry name" value="Nucleoside_phosphorylase_sf"/>
</dbReference>
<dbReference type="PANTHER" id="PTHR34822:SF1">
    <property type="entry name" value="GRPB FAMILY PROTEIN"/>
    <property type="match status" value="1"/>
</dbReference>
<comment type="caution">
    <text evidence="2">The sequence shown here is derived from an EMBL/GenBank/DDBJ whole genome shotgun (WGS) entry which is preliminary data.</text>
</comment>
<dbReference type="Gene3D" id="3.40.50.1580">
    <property type="entry name" value="Nucleoside phosphorylase domain"/>
    <property type="match status" value="1"/>
</dbReference>
<dbReference type="SUPFAM" id="SSF81301">
    <property type="entry name" value="Nucleotidyltransferase"/>
    <property type="match status" value="1"/>
</dbReference>
<dbReference type="Pfam" id="PF04229">
    <property type="entry name" value="GrpB"/>
    <property type="match status" value="1"/>
</dbReference>
<dbReference type="InterPro" id="IPR000845">
    <property type="entry name" value="Nucleoside_phosphorylase_d"/>
</dbReference>
<dbReference type="SUPFAM" id="SSF53167">
    <property type="entry name" value="Purine and uridine phosphorylases"/>
    <property type="match status" value="1"/>
</dbReference>
<dbReference type="RefSeq" id="WP_377942924.1">
    <property type="nucleotide sequence ID" value="NZ_JBHUCX010000024.1"/>
</dbReference>
<dbReference type="CDD" id="cd09007">
    <property type="entry name" value="NP-I_spr0068"/>
    <property type="match status" value="1"/>
</dbReference>
<organism evidence="2 3">
    <name type="scientific">Alicyclobacillus fodiniaquatilis</name>
    <dbReference type="NCBI Taxonomy" id="1661150"/>
    <lineage>
        <taxon>Bacteria</taxon>
        <taxon>Bacillati</taxon>
        <taxon>Bacillota</taxon>
        <taxon>Bacilli</taxon>
        <taxon>Bacillales</taxon>
        <taxon>Alicyclobacillaceae</taxon>
        <taxon>Alicyclobacillus</taxon>
    </lineage>
</organism>